<dbReference type="InterPro" id="IPR018929">
    <property type="entry name" value="DUF2510"/>
</dbReference>
<protein>
    <submittedName>
        <fullName evidence="3">DUF2510 domain-containing protein</fullName>
    </submittedName>
</protein>
<evidence type="ECO:0000313" key="4">
    <source>
        <dbReference type="Proteomes" id="UP001317322"/>
    </source>
</evidence>
<sequence>MSSRPIGPLRPLRRAPTDRRPDTVCVRPPRTATRRRQRVPRHAPRPSRRWVNVPISRDVTTPEGPPPGWYDDGVTPDVQRWFDGTDWTEHTRPLPESVLRQARARSATPEATRRAGGGAAHAATGSWAGASGTVWLPAEPSDEMVPEPEPDAMTPGWWGPGGASPSLGRSRFGTL</sequence>
<gene>
    <name evidence="3" type="ORF">NP075_17335</name>
</gene>
<dbReference type="Pfam" id="PF10708">
    <property type="entry name" value="DUF2510"/>
    <property type="match status" value="1"/>
</dbReference>
<keyword evidence="4" id="KW-1185">Reference proteome</keyword>
<name>A0ABY5K7D9_9CELL</name>
<dbReference type="EMBL" id="CP101989">
    <property type="protein sequence ID" value="UUI64851.1"/>
    <property type="molecule type" value="Genomic_DNA"/>
</dbReference>
<organism evidence="3 4">
    <name type="scientific">Cellulomonas wangsupingiae</name>
    <dbReference type="NCBI Taxonomy" id="2968085"/>
    <lineage>
        <taxon>Bacteria</taxon>
        <taxon>Bacillati</taxon>
        <taxon>Actinomycetota</taxon>
        <taxon>Actinomycetes</taxon>
        <taxon>Micrococcales</taxon>
        <taxon>Cellulomonadaceae</taxon>
        <taxon>Cellulomonas</taxon>
    </lineage>
</organism>
<feature type="domain" description="DUF2510" evidence="2">
    <location>
        <begin position="67"/>
        <end position="96"/>
    </location>
</feature>
<feature type="region of interest" description="Disordered" evidence="1">
    <location>
        <begin position="1"/>
        <end position="175"/>
    </location>
</feature>
<accession>A0ABY5K7D9</accession>
<evidence type="ECO:0000259" key="2">
    <source>
        <dbReference type="Pfam" id="PF10708"/>
    </source>
</evidence>
<evidence type="ECO:0000313" key="3">
    <source>
        <dbReference type="EMBL" id="UUI64851.1"/>
    </source>
</evidence>
<feature type="compositionally biased region" description="Low complexity" evidence="1">
    <location>
        <begin position="120"/>
        <end position="132"/>
    </location>
</feature>
<reference evidence="3 4" key="1">
    <citation type="submission" date="2022-07" db="EMBL/GenBank/DDBJ databases">
        <title>Novel species in genus cellulomonas.</title>
        <authorList>
            <person name="Ye L."/>
        </authorList>
    </citation>
    <scope>NUCLEOTIDE SEQUENCE [LARGE SCALE GENOMIC DNA]</scope>
    <source>
        <strain evidence="4">zg-Y908</strain>
    </source>
</reference>
<feature type="compositionally biased region" description="Acidic residues" evidence="1">
    <location>
        <begin position="140"/>
        <end position="150"/>
    </location>
</feature>
<evidence type="ECO:0000256" key="1">
    <source>
        <dbReference type="SAM" id="MobiDB-lite"/>
    </source>
</evidence>
<proteinExistence type="predicted"/>
<dbReference type="RefSeq" id="WP_227565962.1">
    <property type="nucleotide sequence ID" value="NZ_CP101989.1"/>
</dbReference>
<feature type="compositionally biased region" description="Basic residues" evidence="1">
    <location>
        <begin position="32"/>
        <end position="48"/>
    </location>
</feature>
<dbReference type="Proteomes" id="UP001317322">
    <property type="component" value="Chromosome"/>
</dbReference>